<keyword evidence="2" id="KW-1185">Reference proteome</keyword>
<comment type="caution">
    <text evidence="1">The sequence shown here is derived from an EMBL/GenBank/DDBJ whole genome shotgun (WGS) entry which is preliminary data.</text>
</comment>
<proteinExistence type="predicted"/>
<accession>A0ABP5B5R9</accession>
<organism evidence="1 2">
    <name type="scientific">Nocardioides lentus</name>
    <dbReference type="NCBI Taxonomy" id="338077"/>
    <lineage>
        <taxon>Bacteria</taxon>
        <taxon>Bacillati</taxon>
        <taxon>Actinomycetota</taxon>
        <taxon>Actinomycetes</taxon>
        <taxon>Propionibacteriales</taxon>
        <taxon>Nocardioidaceae</taxon>
        <taxon>Nocardioides</taxon>
    </lineage>
</organism>
<dbReference type="Proteomes" id="UP001501612">
    <property type="component" value="Unassembled WGS sequence"/>
</dbReference>
<reference evidence="2" key="1">
    <citation type="journal article" date="2019" name="Int. J. Syst. Evol. Microbiol.">
        <title>The Global Catalogue of Microorganisms (GCM) 10K type strain sequencing project: providing services to taxonomists for standard genome sequencing and annotation.</title>
        <authorList>
            <consortium name="The Broad Institute Genomics Platform"/>
            <consortium name="The Broad Institute Genome Sequencing Center for Infectious Disease"/>
            <person name="Wu L."/>
            <person name="Ma J."/>
        </authorList>
    </citation>
    <scope>NUCLEOTIDE SEQUENCE [LARGE SCALE GENOMIC DNA]</scope>
    <source>
        <strain evidence="2">JCM 14046</strain>
    </source>
</reference>
<name>A0ABP5B5R9_9ACTN</name>
<protein>
    <submittedName>
        <fullName evidence="1">Uncharacterized protein</fullName>
    </submittedName>
</protein>
<gene>
    <name evidence="1" type="ORF">GCM10009737_36350</name>
</gene>
<evidence type="ECO:0000313" key="2">
    <source>
        <dbReference type="Proteomes" id="UP001501612"/>
    </source>
</evidence>
<evidence type="ECO:0000313" key="1">
    <source>
        <dbReference type="EMBL" id="GAA1931094.1"/>
    </source>
</evidence>
<sequence length="70" mass="7035">MGAVGAAFCAAGTIRSVTGAAFGARLSALRRALSPPTKNTEASIGRAIIRMAVMGAIMPDRPQRPPGVAA</sequence>
<dbReference type="EMBL" id="BAAAMY010000014">
    <property type="protein sequence ID" value="GAA1931094.1"/>
    <property type="molecule type" value="Genomic_DNA"/>
</dbReference>